<dbReference type="Pfam" id="PF00534">
    <property type="entry name" value="Glycos_transf_1"/>
    <property type="match status" value="1"/>
</dbReference>
<keyword evidence="2" id="KW-0808">Transferase</keyword>
<dbReference type="PANTHER" id="PTHR12526">
    <property type="entry name" value="GLYCOSYLTRANSFERASE"/>
    <property type="match status" value="1"/>
</dbReference>
<accession>A0A1I2L4X0</accession>
<feature type="domain" description="Glycosyl transferase family 1" evidence="1">
    <location>
        <begin position="180"/>
        <end position="327"/>
    </location>
</feature>
<proteinExistence type="predicted"/>
<dbReference type="InterPro" id="IPR001296">
    <property type="entry name" value="Glyco_trans_1"/>
</dbReference>
<sequence>MKISKHIAVICNYELKSERIGGMDRFFMAYNQACKEKGYEVDWFFSNSQVHSFYKKLKVFASEGISAENQFLEHSKNSKRYDIVVTHFVALCTPFFQKLKNKQEAYIIAVDHNPRPINGFPIKKKLRNRLKGLLYAKYIDCFVGVSKYTINCILEDYGSHIKRKTALVYNGIKASLYEEKANENFGKMVVASHLRESKGIQDLIEAVNLLAEENKVLLHIDIYGEGPMQMELERKVKLYHLENKITFKGSSSELPNLLQEYSFLLQPTYMECFSLSILEALAANVPVITTPVGGNPEVIKEGKNGFIFKAGHIQTLSSIIDKVLQKQYRIDKKVNLLVKEQFSLERMVEEHIKLLPCT</sequence>
<evidence type="ECO:0000313" key="3">
    <source>
        <dbReference type="Proteomes" id="UP000199116"/>
    </source>
</evidence>
<name>A0A1I2L4X0_9FLAO</name>
<dbReference type="GO" id="GO:0016757">
    <property type="term" value="F:glycosyltransferase activity"/>
    <property type="evidence" value="ECO:0007669"/>
    <property type="project" value="InterPro"/>
</dbReference>
<dbReference type="EMBL" id="FOOH01000007">
    <property type="protein sequence ID" value="SFF74265.1"/>
    <property type="molecule type" value="Genomic_DNA"/>
</dbReference>
<dbReference type="SUPFAM" id="SSF53756">
    <property type="entry name" value="UDP-Glycosyltransferase/glycogen phosphorylase"/>
    <property type="match status" value="1"/>
</dbReference>
<protein>
    <submittedName>
        <fullName evidence="2">Glycosyltransferase involved in cell wall bisynthesis</fullName>
    </submittedName>
</protein>
<keyword evidence="3" id="KW-1185">Reference proteome</keyword>
<evidence type="ECO:0000259" key="1">
    <source>
        <dbReference type="Pfam" id="PF00534"/>
    </source>
</evidence>
<dbReference type="CDD" id="cd03801">
    <property type="entry name" value="GT4_PimA-like"/>
    <property type="match status" value="1"/>
</dbReference>
<organism evidence="2 3">
    <name type="scientific">Salegentibacter agarivorans</name>
    <dbReference type="NCBI Taxonomy" id="345907"/>
    <lineage>
        <taxon>Bacteria</taxon>
        <taxon>Pseudomonadati</taxon>
        <taxon>Bacteroidota</taxon>
        <taxon>Flavobacteriia</taxon>
        <taxon>Flavobacteriales</taxon>
        <taxon>Flavobacteriaceae</taxon>
        <taxon>Salegentibacter</taxon>
    </lineage>
</organism>
<dbReference type="PANTHER" id="PTHR12526:SF630">
    <property type="entry name" value="GLYCOSYLTRANSFERASE"/>
    <property type="match status" value="1"/>
</dbReference>
<dbReference type="Gene3D" id="3.40.50.2000">
    <property type="entry name" value="Glycogen Phosphorylase B"/>
    <property type="match status" value="2"/>
</dbReference>
<dbReference type="RefSeq" id="WP_232228906.1">
    <property type="nucleotide sequence ID" value="NZ_FOOH01000007.1"/>
</dbReference>
<dbReference type="AlphaFoldDB" id="A0A1I2L4X0"/>
<reference evidence="3" key="1">
    <citation type="submission" date="2016-10" db="EMBL/GenBank/DDBJ databases">
        <authorList>
            <person name="Varghese N."/>
            <person name="Submissions S."/>
        </authorList>
    </citation>
    <scope>NUCLEOTIDE SEQUENCE [LARGE SCALE GENOMIC DNA]</scope>
    <source>
        <strain evidence="3">DSM 23515</strain>
    </source>
</reference>
<evidence type="ECO:0000313" key="2">
    <source>
        <dbReference type="EMBL" id="SFF74265.1"/>
    </source>
</evidence>
<dbReference type="Proteomes" id="UP000199116">
    <property type="component" value="Unassembled WGS sequence"/>
</dbReference>
<gene>
    <name evidence="2" type="ORF">SAMN04488033_10767</name>
</gene>